<dbReference type="GO" id="GO:0004312">
    <property type="term" value="F:fatty acid synthase activity"/>
    <property type="evidence" value="ECO:0007669"/>
    <property type="project" value="TreeGrafter"/>
</dbReference>
<dbReference type="GO" id="GO:0004315">
    <property type="term" value="F:3-oxoacyl-[acyl-carrier-protein] synthase activity"/>
    <property type="evidence" value="ECO:0007669"/>
    <property type="project" value="InterPro"/>
</dbReference>
<dbReference type="GO" id="GO:0044550">
    <property type="term" value="P:secondary metabolite biosynthetic process"/>
    <property type="evidence" value="ECO:0007669"/>
    <property type="project" value="TreeGrafter"/>
</dbReference>
<proteinExistence type="inferred from homology"/>
<feature type="compositionally biased region" description="Polar residues" evidence="6">
    <location>
        <begin position="19"/>
        <end position="50"/>
    </location>
</feature>
<sequence>MSPIPNTDMPQPGNEESTRTNGDSPTTNGATMNCSTMPQQQEPSNGNSTGPSIPIAIVGMACRFSGNVRNPHQLWELCANGKDGWSLIPDSRFDVKSLYHPDNAKAGRICFLSYGMPAKQESHVIGGYFLDDDIACFDAAFFNLASDVAHKLTRLAGIPLDKLAGTNTSVYTGTFNKDYHEIETKDAECLTRSFLAGTGTAMLSNRVSHFFDLQGPSLSIDTGCSAGMVAVHQACQSIRTGESDISIVGASSTLLSQDAFISASTIGAIGSKGKCFAWDNRAAGYGRGEGVAAVILKPLDAALLAGDQIHAVIKDSGVNQDGKTTTITSPSADAQVKLIEQCYRRAGLDISQTGYVEAHMTGTAAGDPVEAEAIARTFGKSRQGDDKVSVGSVKTNVGHTEPVSGLAALIKTIFALKTASIPPNLNYETPNPSIDHDAGHLEVPTQLKPWPEDKILRASINNFGYGGTNAHVILESAPTPAEIYHLNGHATPQGNQSGDDSRVFMVSAKDSAACRTMMDRLASHIIETSPSTVAIVVLSWLDTACHYF</sequence>
<dbReference type="InterPro" id="IPR014030">
    <property type="entry name" value="Ketoacyl_synth_N"/>
</dbReference>
<keyword evidence="3 5" id="KW-0808">Transferase</keyword>
<keyword evidence="1" id="KW-0596">Phosphopantetheine</keyword>
<gene>
    <name evidence="8" type="ORF">N7515_010173</name>
</gene>
<dbReference type="InterPro" id="IPR020841">
    <property type="entry name" value="PKS_Beta-ketoAc_synthase_dom"/>
</dbReference>
<feature type="region of interest" description="Disordered" evidence="6">
    <location>
        <begin position="1"/>
        <end position="50"/>
    </location>
</feature>
<evidence type="ECO:0000256" key="1">
    <source>
        <dbReference type="ARBA" id="ARBA00022450"/>
    </source>
</evidence>
<dbReference type="PROSITE" id="PS00606">
    <property type="entry name" value="KS3_1"/>
    <property type="match status" value="1"/>
</dbReference>
<dbReference type="InterPro" id="IPR016039">
    <property type="entry name" value="Thiolase-like"/>
</dbReference>
<evidence type="ECO:0000256" key="5">
    <source>
        <dbReference type="RuleBase" id="RU003694"/>
    </source>
</evidence>
<evidence type="ECO:0000256" key="2">
    <source>
        <dbReference type="ARBA" id="ARBA00022553"/>
    </source>
</evidence>
<dbReference type="OrthoDB" id="329835at2759"/>
<dbReference type="GO" id="GO:0006633">
    <property type="term" value="P:fatty acid biosynthetic process"/>
    <property type="evidence" value="ECO:0007669"/>
    <property type="project" value="InterPro"/>
</dbReference>
<evidence type="ECO:0000313" key="9">
    <source>
        <dbReference type="Proteomes" id="UP001149079"/>
    </source>
</evidence>
<reference evidence="8" key="2">
    <citation type="journal article" date="2023" name="IMA Fungus">
        <title>Comparative genomic study of the Penicillium genus elucidates a diverse pangenome and 15 lateral gene transfer events.</title>
        <authorList>
            <person name="Petersen C."/>
            <person name="Sorensen T."/>
            <person name="Nielsen M.R."/>
            <person name="Sondergaard T.E."/>
            <person name="Sorensen J.L."/>
            <person name="Fitzpatrick D.A."/>
            <person name="Frisvad J.C."/>
            <person name="Nielsen K.L."/>
        </authorList>
    </citation>
    <scope>NUCLEOTIDE SEQUENCE</scope>
    <source>
        <strain evidence="8">IBT 22155</strain>
    </source>
</reference>
<dbReference type="Pfam" id="PF02801">
    <property type="entry name" value="Ketoacyl-synt_C"/>
    <property type="match status" value="1"/>
</dbReference>
<protein>
    <submittedName>
        <fullName evidence="8">Type I polyketide synthase</fullName>
    </submittedName>
</protein>
<dbReference type="PROSITE" id="PS52004">
    <property type="entry name" value="KS3_2"/>
    <property type="match status" value="1"/>
</dbReference>
<dbReference type="SMART" id="SM00825">
    <property type="entry name" value="PKS_KS"/>
    <property type="match status" value="1"/>
</dbReference>
<evidence type="ECO:0000313" key="8">
    <source>
        <dbReference type="EMBL" id="KAJ5120785.1"/>
    </source>
</evidence>
<dbReference type="InterPro" id="IPR014031">
    <property type="entry name" value="Ketoacyl_synth_C"/>
</dbReference>
<comment type="caution">
    <text evidence="8">The sequence shown here is derived from an EMBL/GenBank/DDBJ whole genome shotgun (WGS) entry which is preliminary data.</text>
</comment>
<keyword evidence="2" id="KW-0597">Phosphoprotein</keyword>
<dbReference type="GO" id="GO:0016491">
    <property type="term" value="F:oxidoreductase activity"/>
    <property type="evidence" value="ECO:0007669"/>
    <property type="project" value="UniProtKB-KW"/>
</dbReference>
<evidence type="ECO:0000259" key="7">
    <source>
        <dbReference type="PROSITE" id="PS52004"/>
    </source>
</evidence>
<dbReference type="InterPro" id="IPR018201">
    <property type="entry name" value="Ketoacyl_synth_AS"/>
</dbReference>
<dbReference type="CDD" id="cd00833">
    <property type="entry name" value="PKS"/>
    <property type="match status" value="1"/>
</dbReference>
<dbReference type="EMBL" id="JAPQKL010000008">
    <property type="protein sequence ID" value="KAJ5120785.1"/>
    <property type="molecule type" value="Genomic_DNA"/>
</dbReference>
<dbReference type="AlphaFoldDB" id="A0A9W9KVD1"/>
<dbReference type="InterPro" id="IPR032821">
    <property type="entry name" value="PKS_assoc"/>
</dbReference>
<evidence type="ECO:0000256" key="6">
    <source>
        <dbReference type="SAM" id="MobiDB-lite"/>
    </source>
</evidence>
<keyword evidence="9" id="KW-1185">Reference proteome</keyword>
<dbReference type="Pfam" id="PF16197">
    <property type="entry name" value="KAsynt_C_assoc"/>
    <property type="match status" value="1"/>
</dbReference>
<feature type="domain" description="Ketosynthase family 3 (KS3)" evidence="7">
    <location>
        <begin position="52"/>
        <end position="476"/>
    </location>
</feature>
<dbReference type="InterPro" id="IPR050091">
    <property type="entry name" value="PKS_NRPS_Biosynth_Enz"/>
</dbReference>
<dbReference type="SUPFAM" id="SSF53901">
    <property type="entry name" value="Thiolase-like"/>
    <property type="match status" value="1"/>
</dbReference>
<name>A0A9W9KVD1_9EURO</name>
<dbReference type="GeneID" id="81410087"/>
<evidence type="ECO:0000256" key="3">
    <source>
        <dbReference type="ARBA" id="ARBA00022679"/>
    </source>
</evidence>
<organism evidence="8 9">
    <name type="scientific">Penicillium bovifimosum</name>
    <dbReference type="NCBI Taxonomy" id="126998"/>
    <lineage>
        <taxon>Eukaryota</taxon>
        <taxon>Fungi</taxon>
        <taxon>Dikarya</taxon>
        <taxon>Ascomycota</taxon>
        <taxon>Pezizomycotina</taxon>
        <taxon>Eurotiomycetes</taxon>
        <taxon>Eurotiomycetidae</taxon>
        <taxon>Eurotiales</taxon>
        <taxon>Aspergillaceae</taxon>
        <taxon>Penicillium</taxon>
    </lineage>
</organism>
<evidence type="ECO:0000256" key="4">
    <source>
        <dbReference type="ARBA" id="ARBA00023002"/>
    </source>
</evidence>
<comment type="similarity">
    <text evidence="5">Belongs to the thiolase-like superfamily. Beta-ketoacyl-ACP synthases family.</text>
</comment>
<dbReference type="PANTHER" id="PTHR43775:SF29">
    <property type="entry name" value="ASPERFURANONE POLYKETIDE SYNTHASE AFOG-RELATED"/>
    <property type="match status" value="1"/>
</dbReference>
<dbReference type="Proteomes" id="UP001149079">
    <property type="component" value="Unassembled WGS sequence"/>
</dbReference>
<dbReference type="RefSeq" id="XP_056517289.1">
    <property type="nucleotide sequence ID" value="XM_056670916.1"/>
</dbReference>
<accession>A0A9W9KVD1</accession>
<keyword evidence="4" id="KW-0560">Oxidoreductase</keyword>
<dbReference type="Pfam" id="PF00109">
    <property type="entry name" value="ketoacyl-synt"/>
    <property type="match status" value="1"/>
</dbReference>
<reference evidence="8" key="1">
    <citation type="submission" date="2022-11" db="EMBL/GenBank/DDBJ databases">
        <authorList>
            <person name="Petersen C."/>
        </authorList>
    </citation>
    <scope>NUCLEOTIDE SEQUENCE</scope>
    <source>
        <strain evidence="8">IBT 22155</strain>
    </source>
</reference>
<dbReference type="PANTHER" id="PTHR43775">
    <property type="entry name" value="FATTY ACID SYNTHASE"/>
    <property type="match status" value="1"/>
</dbReference>
<dbReference type="Gene3D" id="3.40.47.10">
    <property type="match status" value="1"/>
</dbReference>